<feature type="compositionally biased region" description="Acidic residues" evidence="10">
    <location>
        <begin position="958"/>
        <end position="978"/>
    </location>
</feature>
<keyword evidence="7" id="KW-0862">Zinc</keyword>
<evidence type="ECO:0000259" key="12">
    <source>
        <dbReference type="PROSITE" id="PS51192"/>
    </source>
</evidence>
<proteinExistence type="inferred from homology"/>
<keyword evidence="2" id="KW-0479">Metal-binding</keyword>
<sequence length="1037" mass="117382">MALVNHGRPTAVVDARNNAMIVFGNNIKRESKDEDLKRAIVHNAAPAAKKASVVPQTRVGAPLKIEKSASGMSDMSVQEIANPGMQVVHNASLAKGKNKQVVGSSLVPLKGNVKVKYDDDDEDQEIEGPAQPLSGYEQWRQKQMMKMKVKNAWKDLREGRKVRGLLECSDDEEEKMEVKVKAEPVARAESKRKSYVECSDDDEPVVITTMSRNVKDGGKMKSHLDWSDDEPIWPRTGRITSRNVKEERDEKMPGAYRSPSPVAQRQPVHTAQRFSLPTAQRLPAPAVRAPVKFEEEFKYFPVASGSNVRLPVASGSNVQLPVASGSNVRLPDIRQPAKFPLDFGMKSENGSDDELDGGDEDDEDDEEGDDDDDNMNGVQFGYEDGFLNYAQDLVAQQKAEELMNDIGIHVAPMHDPADLHGGDFYGRGRDLYVGPQAKADDIDKFLVMAGNAENFDGNASVENALQKLGLKSQAHLLPGVTVSLMPHQLIGVAWMLEKERGPLKGGCLADDMGLGKTVQMISLMMMNPSQDPKKKTTLILAPLALLDQWKMEIEMKTDADLKVLIYHGQSRPRRTKDILEYDVVLTTYSTMAAEWPDYEKQAKLKAKACKKKRDDFIVSDSDEDLHTKVKKRKQECGPLFQIEWYRISLDEGQNIRNRMTRASRAISEMKATYRWVMTGTPIINGLTDCYGYIRFLKIRPWYDWTEFNIHICRKEKKQPALAVTRLQAIIKTYQIRRTKNSELDGKRLIELPPKEIDVTKLEFTEDERSIYTMVEARSQATFNRFLRAGTVLKNYHQVLVLLLRLRQICSHPCLIQEEVVAFVPREDVDNSRPELATELTRARRLVSQEFVDEVKAWLKNRVLQRMAAEKQSTDAALEDEDCPICFELMNDTAVFTECKHMFCKDCIHGVIDNPHLNGNGNEDNVPACPKCRRAISKEKLFTRSAFEPTDKELRGEVSEDECTSEDDMDVEEDDDDDASYGKGRSRPSRSTRRKVVYDDDDDDDDMSDFIVESDEDEEEKDARRAMKKRIVRATLRT</sequence>
<evidence type="ECO:0000259" key="11">
    <source>
        <dbReference type="PROSITE" id="PS50089"/>
    </source>
</evidence>
<feature type="compositionally biased region" description="Acidic residues" evidence="10">
    <location>
        <begin position="998"/>
        <end position="1019"/>
    </location>
</feature>
<dbReference type="InterPro" id="IPR013083">
    <property type="entry name" value="Znf_RING/FYVE/PHD"/>
</dbReference>
<dbReference type="GO" id="GO:0005737">
    <property type="term" value="C:cytoplasm"/>
    <property type="evidence" value="ECO:0007669"/>
    <property type="project" value="TreeGrafter"/>
</dbReference>
<keyword evidence="8" id="KW-0067">ATP-binding</keyword>
<dbReference type="SMART" id="SM00487">
    <property type="entry name" value="DEXDc"/>
    <property type="match status" value="1"/>
</dbReference>
<dbReference type="AlphaFoldDB" id="A0A409WPP9"/>
<keyword evidence="5" id="KW-0378">Hydrolase</keyword>
<dbReference type="Gene3D" id="3.40.50.10810">
    <property type="entry name" value="Tandem AAA-ATPase domain"/>
    <property type="match status" value="1"/>
</dbReference>
<dbReference type="GO" id="GO:0000724">
    <property type="term" value="P:double-strand break repair via homologous recombination"/>
    <property type="evidence" value="ECO:0007669"/>
    <property type="project" value="TreeGrafter"/>
</dbReference>
<dbReference type="PROSITE" id="PS51192">
    <property type="entry name" value="HELICASE_ATP_BIND_1"/>
    <property type="match status" value="1"/>
</dbReference>
<dbReference type="OrthoDB" id="423559at2759"/>
<feature type="region of interest" description="Disordered" evidence="10">
    <location>
        <begin position="339"/>
        <end position="377"/>
    </location>
</feature>
<evidence type="ECO:0000256" key="7">
    <source>
        <dbReference type="ARBA" id="ARBA00022833"/>
    </source>
</evidence>
<dbReference type="PANTHER" id="PTHR45626:SF16">
    <property type="entry name" value="ATP-DEPENDENT HELICASE ULS1"/>
    <property type="match status" value="1"/>
</dbReference>
<dbReference type="InterPro" id="IPR017907">
    <property type="entry name" value="Znf_RING_CS"/>
</dbReference>
<dbReference type="InterPro" id="IPR001841">
    <property type="entry name" value="Znf_RING"/>
</dbReference>
<dbReference type="Pfam" id="PF00176">
    <property type="entry name" value="SNF2-rel_dom"/>
    <property type="match status" value="1"/>
</dbReference>
<dbReference type="InParanoid" id="A0A409WPP9"/>
<dbReference type="Gene3D" id="3.30.40.10">
    <property type="entry name" value="Zinc/RING finger domain, C3HC4 (zinc finger)"/>
    <property type="match status" value="1"/>
</dbReference>
<dbReference type="EMBL" id="NHTK01005359">
    <property type="protein sequence ID" value="PPQ80470.1"/>
    <property type="molecule type" value="Genomic_DNA"/>
</dbReference>
<keyword evidence="6" id="KW-0347">Helicase</keyword>
<dbReference type="InterPro" id="IPR027417">
    <property type="entry name" value="P-loop_NTPase"/>
</dbReference>
<dbReference type="PROSITE" id="PS50089">
    <property type="entry name" value="ZF_RING_2"/>
    <property type="match status" value="1"/>
</dbReference>
<accession>A0A409WPP9</accession>
<evidence type="ECO:0000256" key="10">
    <source>
        <dbReference type="SAM" id="MobiDB-lite"/>
    </source>
</evidence>
<dbReference type="GO" id="GO:0005524">
    <property type="term" value="F:ATP binding"/>
    <property type="evidence" value="ECO:0007669"/>
    <property type="project" value="UniProtKB-KW"/>
</dbReference>
<dbReference type="PROSITE" id="PS00518">
    <property type="entry name" value="ZF_RING_1"/>
    <property type="match status" value="1"/>
</dbReference>
<evidence type="ECO:0000313" key="14">
    <source>
        <dbReference type="Proteomes" id="UP000284842"/>
    </source>
</evidence>
<evidence type="ECO:0000256" key="3">
    <source>
        <dbReference type="ARBA" id="ARBA00022741"/>
    </source>
</evidence>
<evidence type="ECO:0000256" key="9">
    <source>
        <dbReference type="PROSITE-ProRule" id="PRU00175"/>
    </source>
</evidence>
<dbReference type="SUPFAM" id="SSF57850">
    <property type="entry name" value="RING/U-box"/>
    <property type="match status" value="1"/>
</dbReference>
<dbReference type="GO" id="GO:0005634">
    <property type="term" value="C:nucleus"/>
    <property type="evidence" value="ECO:0007669"/>
    <property type="project" value="TreeGrafter"/>
</dbReference>
<dbReference type="GO" id="GO:0008094">
    <property type="term" value="F:ATP-dependent activity, acting on DNA"/>
    <property type="evidence" value="ECO:0007669"/>
    <property type="project" value="TreeGrafter"/>
</dbReference>
<keyword evidence="4 9" id="KW-0863">Zinc-finger</keyword>
<feature type="compositionally biased region" description="Basic residues" evidence="10">
    <location>
        <begin position="983"/>
        <end position="994"/>
    </location>
</feature>
<evidence type="ECO:0000256" key="6">
    <source>
        <dbReference type="ARBA" id="ARBA00022806"/>
    </source>
</evidence>
<evidence type="ECO:0000256" key="1">
    <source>
        <dbReference type="ARBA" id="ARBA00007025"/>
    </source>
</evidence>
<dbReference type="GO" id="GO:0016787">
    <property type="term" value="F:hydrolase activity"/>
    <property type="evidence" value="ECO:0007669"/>
    <property type="project" value="UniProtKB-KW"/>
</dbReference>
<reference evidence="13 14" key="1">
    <citation type="journal article" date="2018" name="Evol. Lett.">
        <title>Horizontal gene cluster transfer increased hallucinogenic mushroom diversity.</title>
        <authorList>
            <person name="Reynolds H.T."/>
            <person name="Vijayakumar V."/>
            <person name="Gluck-Thaler E."/>
            <person name="Korotkin H.B."/>
            <person name="Matheny P.B."/>
            <person name="Slot J.C."/>
        </authorList>
    </citation>
    <scope>NUCLEOTIDE SEQUENCE [LARGE SCALE GENOMIC DNA]</scope>
    <source>
        <strain evidence="13 14">2629</strain>
    </source>
</reference>
<dbReference type="SMART" id="SM00184">
    <property type="entry name" value="RING"/>
    <property type="match status" value="1"/>
</dbReference>
<evidence type="ECO:0000256" key="5">
    <source>
        <dbReference type="ARBA" id="ARBA00022801"/>
    </source>
</evidence>
<dbReference type="InterPro" id="IPR014001">
    <property type="entry name" value="Helicase_ATP-bd"/>
</dbReference>
<dbReference type="InterPro" id="IPR050628">
    <property type="entry name" value="SNF2_RAD54_helicase_TF"/>
</dbReference>
<comment type="similarity">
    <text evidence="1">Belongs to the SNF2/RAD54 helicase family.</text>
</comment>
<comment type="caution">
    <text evidence="13">The sequence shown here is derived from an EMBL/GenBank/DDBJ whole genome shotgun (WGS) entry which is preliminary data.</text>
</comment>
<protein>
    <recommendedName>
        <fullName evidence="15">RING-type domain-containing protein</fullName>
    </recommendedName>
</protein>
<keyword evidence="14" id="KW-1185">Reference proteome</keyword>
<dbReference type="InterPro" id="IPR000330">
    <property type="entry name" value="SNF2_N"/>
</dbReference>
<dbReference type="GO" id="GO:0008270">
    <property type="term" value="F:zinc ion binding"/>
    <property type="evidence" value="ECO:0007669"/>
    <property type="project" value="UniProtKB-KW"/>
</dbReference>
<evidence type="ECO:0000256" key="4">
    <source>
        <dbReference type="ARBA" id="ARBA00022771"/>
    </source>
</evidence>
<dbReference type="STRING" id="181874.A0A409WPP9"/>
<feature type="compositionally biased region" description="Basic and acidic residues" evidence="10">
    <location>
        <begin position="948"/>
        <end position="957"/>
    </location>
</feature>
<dbReference type="SUPFAM" id="SSF52540">
    <property type="entry name" value="P-loop containing nucleoside triphosphate hydrolases"/>
    <property type="match status" value="2"/>
</dbReference>
<dbReference type="InterPro" id="IPR038718">
    <property type="entry name" value="SNF2-like_sf"/>
</dbReference>
<evidence type="ECO:0000256" key="8">
    <source>
        <dbReference type="ARBA" id="ARBA00022840"/>
    </source>
</evidence>
<evidence type="ECO:0008006" key="15">
    <source>
        <dbReference type="Google" id="ProtNLM"/>
    </source>
</evidence>
<dbReference type="PANTHER" id="PTHR45626">
    <property type="entry name" value="TRANSCRIPTION TERMINATION FACTOR 2-RELATED"/>
    <property type="match status" value="1"/>
</dbReference>
<feature type="domain" description="RING-type" evidence="11">
    <location>
        <begin position="882"/>
        <end position="932"/>
    </location>
</feature>
<feature type="region of interest" description="Disordered" evidence="10">
    <location>
        <begin position="948"/>
        <end position="1037"/>
    </location>
</feature>
<organism evidence="13 14">
    <name type="scientific">Panaeolus cyanescens</name>
    <dbReference type="NCBI Taxonomy" id="181874"/>
    <lineage>
        <taxon>Eukaryota</taxon>
        <taxon>Fungi</taxon>
        <taxon>Dikarya</taxon>
        <taxon>Basidiomycota</taxon>
        <taxon>Agaricomycotina</taxon>
        <taxon>Agaricomycetes</taxon>
        <taxon>Agaricomycetidae</taxon>
        <taxon>Agaricales</taxon>
        <taxon>Agaricineae</taxon>
        <taxon>Galeropsidaceae</taxon>
        <taxon>Panaeolus</taxon>
    </lineage>
</organism>
<dbReference type="Pfam" id="PF13923">
    <property type="entry name" value="zf-C3HC4_2"/>
    <property type="match status" value="1"/>
</dbReference>
<evidence type="ECO:0000313" key="13">
    <source>
        <dbReference type="EMBL" id="PPQ80470.1"/>
    </source>
</evidence>
<dbReference type="CDD" id="cd18008">
    <property type="entry name" value="DEXDc_SHPRH-like"/>
    <property type="match status" value="1"/>
</dbReference>
<dbReference type="GO" id="GO:0004386">
    <property type="term" value="F:helicase activity"/>
    <property type="evidence" value="ECO:0007669"/>
    <property type="project" value="UniProtKB-KW"/>
</dbReference>
<name>A0A409WPP9_9AGAR</name>
<dbReference type="Proteomes" id="UP000284842">
    <property type="component" value="Unassembled WGS sequence"/>
</dbReference>
<keyword evidence="3" id="KW-0547">Nucleotide-binding</keyword>
<feature type="compositionally biased region" description="Acidic residues" evidence="10">
    <location>
        <begin position="350"/>
        <end position="374"/>
    </location>
</feature>
<evidence type="ECO:0000256" key="2">
    <source>
        <dbReference type="ARBA" id="ARBA00022723"/>
    </source>
</evidence>
<feature type="domain" description="Helicase ATP-binding" evidence="12">
    <location>
        <begin position="497"/>
        <end position="699"/>
    </location>
</feature>
<gene>
    <name evidence="13" type="ORF">CVT24_002545</name>
</gene>
<feature type="region of interest" description="Disordered" evidence="10">
    <location>
        <begin position="244"/>
        <end position="267"/>
    </location>
</feature>